<feature type="transmembrane region" description="Helical" evidence="13">
    <location>
        <begin position="86"/>
        <end position="111"/>
    </location>
</feature>
<dbReference type="InterPro" id="IPR006136">
    <property type="entry name" value="FlhB"/>
</dbReference>
<keyword evidence="9 13" id="KW-1133">Transmembrane helix</keyword>
<keyword evidence="15" id="KW-0969">Cilium</keyword>
<dbReference type="InterPro" id="IPR006135">
    <property type="entry name" value="T3SS_substrate_exporter"/>
</dbReference>
<dbReference type="InterPro" id="IPR029025">
    <property type="entry name" value="T3SS_substrate_exporter_C"/>
</dbReference>
<evidence type="ECO:0000256" key="14">
    <source>
        <dbReference type="SAM" id="MobiDB-lite"/>
    </source>
</evidence>
<evidence type="ECO:0000256" key="6">
    <source>
        <dbReference type="ARBA" id="ARBA00022692"/>
    </source>
</evidence>
<dbReference type="GO" id="GO:0044780">
    <property type="term" value="P:bacterial-type flagellum assembly"/>
    <property type="evidence" value="ECO:0007669"/>
    <property type="project" value="InterPro"/>
</dbReference>
<comment type="subcellular location">
    <subcellularLocation>
        <location evidence="1">Cell membrane</location>
        <topology evidence="1">Multi-pass membrane protein</topology>
    </subcellularLocation>
</comment>
<evidence type="ECO:0000256" key="9">
    <source>
        <dbReference type="ARBA" id="ARBA00022989"/>
    </source>
</evidence>
<evidence type="ECO:0000256" key="12">
    <source>
        <dbReference type="ARBA" id="ARBA00025078"/>
    </source>
</evidence>
<evidence type="ECO:0000256" key="1">
    <source>
        <dbReference type="ARBA" id="ARBA00004651"/>
    </source>
</evidence>
<proteinExistence type="inferred from homology"/>
<evidence type="ECO:0000256" key="3">
    <source>
        <dbReference type="ARBA" id="ARBA00021622"/>
    </source>
</evidence>
<evidence type="ECO:0000256" key="13">
    <source>
        <dbReference type="RuleBase" id="RU364091"/>
    </source>
</evidence>
<evidence type="ECO:0000256" key="4">
    <source>
        <dbReference type="ARBA" id="ARBA00022448"/>
    </source>
</evidence>
<keyword evidence="6 13" id="KW-0812">Transmembrane</keyword>
<keyword evidence="16" id="KW-1185">Reference proteome</keyword>
<dbReference type="Gene3D" id="6.10.250.2080">
    <property type="match status" value="1"/>
</dbReference>
<dbReference type="AlphaFoldDB" id="A0A345YIE3"/>
<geneLocation type="plasmid" evidence="15 16">
    <name>unnamed</name>
</geneLocation>
<evidence type="ECO:0000256" key="5">
    <source>
        <dbReference type="ARBA" id="ARBA00022475"/>
    </source>
</evidence>
<feature type="region of interest" description="Disordered" evidence="14">
    <location>
        <begin position="1"/>
        <end position="28"/>
    </location>
</feature>
<dbReference type="Proteomes" id="UP000254508">
    <property type="component" value="Plasmid unnamed"/>
</dbReference>
<keyword evidence="7 13" id="KW-1005">Bacterial flagellum biogenesis</keyword>
<dbReference type="GO" id="GO:0009306">
    <property type="term" value="P:protein secretion"/>
    <property type="evidence" value="ECO:0007669"/>
    <property type="project" value="InterPro"/>
</dbReference>
<keyword evidence="11 13" id="KW-1006">Bacterial flagellum protein export</keyword>
<dbReference type="OrthoDB" id="9807950at2"/>
<protein>
    <recommendedName>
        <fullName evidence="3 13">Flagellar biosynthetic protein FlhB</fullName>
    </recommendedName>
</protein>
<sequence length="356" mass="39139">MSDQTDTEKTHEPTPKKLEDSRKKGEVANSPEMKHATMFVAAVVITGGAGVWTVDRLIKMFVELWGDASAVPFRTGGDAHVFASTIISQFAIAMLPLFMILMFFALATLFLQGRPTVALARLKLKWSKLTPLAGIKRIYGKQGIVEFFKTLAKFGLVTCVALIVVWPYARGIETLVGVPVAVIASSIADLVFMMLKAATILVVALAIFDFIYQRHAFLKKMRMSLQEIRDEHKNAEGDPKIKAKVRAIGMERAKRRMMSQVPEATVIVTNPTHYSIALKYDHGVMAAPILVAKGVDEVAFKIREVATAAGIPIVESPPLARALYASAELDKPIPTEHYSAVAEIIGYVMRLAREKS</sequence>
<dbReference type="GO" id="GO:0005886">
    <property type="term" value="C:plasma membrane"/>
    <property type="evidence" value="ECO:0007669"/>
    <property type="project" value="UniProtKB-SubCell"/>
</dbReference>
<feature type="transmembrane region" description="Helical" evidence="13">
    <location>
        <begin position="181"/>
        <end position="212"/>
    </location>
</feature>
<keyword evidence="15" id="KW-0966">Cell projection</keyword>
<dbReference type="Gene3D" id="3.40.1690.10">
    <property type="entry name" value="secretion proteins EscU"/>
    <property type="match status" value="1"/>
</dbReference>
<dbReference type="PANTHER" id="PTHR30531:SF12">
    <property type="entry name" value="FLAGELLAR BIOSYNTHETIC PROTEIN FLHB"/>
    <property type="match status" value="1"/>
</dbReference>
<evidence type="ECO:0000256" key="7">
    <source>
        <dbReference type="ARBA" id="ARBA00022795"/>
    </source>
</evidence>
<keyword evidence="5 13" id="KW-1003">Cell membrane</keyword>
<evidence type="ECO:0000313" key="15">
    <source>
        <dbReference type="EMBL" id="AXK43695.1"/>
    </source>
</evidence>
<name>A0A345YIE3_9SPHN</name>
<keyword evidence="4 13" id="KW-0813">Transport</keyword>
<keyword evidence="10 13" id="KW-0472">Membrane</keyword>
<dbReference type="NCBIfam" id="TIGR00328">
    <property type="entry name" value="flhB"/>
    <property type="match status" value="1"/>
</dbReference>
<keyword evidence="15" id="KW-0282">Flagellum</keyword>
<evidence type="ECO:0000256" key="10">
    <source>
        <dbReference type="ARBA" id="ARBA00023136"/>
    </source>
</evidence>
<dbReference type="FunFam" id="3.40.1690.10:FF:000001">
    <property type="entry name" value="Flagellar biosynthetic protein FlhB"/>
    <property type="match status" value="1"/>
</dbReference>
<organism evidence="15 16">
    <name type="scientific">Erythrobacter aureus</name>
    <dbReference type="NCBI Taxonomy" id="2182384"/>
    <lineage>
        <taxon>Bacteria</taxon>
        <taxon>Pseudomonadati</taxon>
        <taxon>Pseudomonadota</taxon>
        <taxon>Alphaproteobacteria</taxon>
        <taxon>Sphingomonadales</taxon>
        <taxon>Erythrobacteraceae</taxon>
        <taxon>Erythrobacter/Porphyrobacter group</taxon>
        <taxon>Erythrobacter</taxon>
    </lineage>
</organism>
<dbReference type="KEGG" id="err:DVR09_14645"/>
<feature type="transmembrane region" description="Helical" evidence="13">
    <location>
        <begin position="36"/>
        <end position="54"/>
    </location>
</feature>
<gene>
    <name evidence="13 15" type="primary">flhB</name>
    <name evidence="15" type="ORF">DVR09_14645</name>
</gene>
<dbReference type="RefSeq" id="WP_115418008.1">
    <property type="nucleotide sequence ID" value="NZ_CP031358.1"/>
</dbReference>
<accession>A0A345YIE3</accession>
<evidence type="ECO:0000256" key="8">
    <source>
        <dbReference type="ARBA" id="ARBA00022927"/>
    </source>
</evidence>
<feature type="compositionally biased region" description="Basic and acidic residues" evidence="14">
    <location>
        <begin position="1"/>
        <end position="26"/>
    </location>
</feature>
<keyword evidence="8 13" id="KW-0653">Protein transport</keyword>
<evidence type="ECO:0000256" key="2">
    <source>
        <dbReference type="ARBA" id="ARBA00010690"/>
    </source>
</evidence>
<dbReference type="PRINTS" id="PR00950">
    <property type="entry name" value="TYPE3IMSPROT"/>
</dbReference>
<reference evidence="15 16" key="1">
    <citation type="submission" date="2018-07" db="EMBL/GenBank/DDBJ databases">
        <title>Genome sequence of Erythrobacter strain YH-07, an antagonistic bacterium isolated from Yellow Sea.</title>
        <authorList>
            <person name="Tang T."/>
            <person name="Liu Q."/>
            <person name="Sun X."/>
        </authorList>
    </citation>
    <scope>NUCLEOTIDE SEQUENCE [LARGE SCALE GENOMIC DNA]</scope>
    <source>
        <strain evidence="15 16">YH-07</strain>
        <plasmid evidence="15 16">unnamed</plasmid>
    </source>
</reference>
<dbReference type="PANTHER" id="PTHR30531">
    <property type="entry name" value="FLAGELLAR BIOSYNTHETIC PROTEIN FLHB"/>
    <property type="match status" value="1"/>
</dbReference>
<evidence type="ECO:0000256" key="11">
    <source>
        <dbReference type="ARBA" id="ARBA00023225"/>
    </source>
</evidence>
<dbReference type="SUPFAM" id="SSF160544">
    <property type="entry name" value="EscU C-terminal domain-like"/>
    <property type="match status" value="1"/>
</dbReference>
<dbReference type="Pfam" id="PF01312">
    <property type="entry name" value="Bac_export_2"/>
    <property type="match status" value="1"/>
</dbReference>
<feature type="transmembrane region" description="Helical" evidence="13">
    <location>
        <begin position="151"/>
        <end position="169"/>
    </location>
</feature>
<comment type="function">
    <text evidence="12 13">Required for formation of the rod structure in the basal body of the flagellar apparatus. Together with FliI and FliH, may constitute the export apparatus of flagellin.</text>
</comment>
<keyword evidence="15" id="KW-0614">Plasmid</keyword>
<evidence type="ECO:0000313" key="16">
    <source>
        <dbReference type="Proteomes" id="UP000254508"/>
    </source>
</evidence>
<dbReference type="EMBL" id="CP031358">
    <property type="protein sequence ID" value="AXK43695.1"/>
    <property type="molecule type" value="Genomic_DNA"/>
</dbReference>
<comment type="similarity">
    <text evidence="2 13">Belongs to the type III secretion exporter family.</text>
</comment>